<organism evidence="8 9">
    <name type="scientific">Lithospermum erythrorhizon</name>
    <name type="common">Purple gromwell</name>
    <name type="synonym">Lithospermum officinale var. erythrorhizon</name>
    <dbReference type="NCBI Taxonomy" id="34254"/>
    <lineage>
        <taxon>Eukaryota</taxon>
        <taxon>Viridiplantae</taxon>
        <taxon>Streptophyta</taxon>
        <taxon>Embryophyta</taxon>
        <taxon>Tracheophyta</taxon>
        <taxon>Spermatophyta</taxon>
        <taxon>Magnoliopsida</taxon>
        <taxon>eudicotyledons</taxon>
        <taxon>Gunneridae</taxon>
        <taxon>Pentapetalae</taxon>
        <taxon>asterids</taxon>
        <taxon>lamiids</taxon>
        <taxon>Boraginales</taxon>
        <taxon>Boraginaceae</taxon>
        <taxon>Boraginoideae</taxon>
        <taxon>Lithospermeae</taxon>
        <taxon>Lithospermum</taxon>
    </lineage>
</organism>
<evidence type="ECO:0000256" key="5">
    <source>
        <dbReference type="ARBA" id="ARBA00022801"/>
    </source>
</evidence>
<dbReference type="Pfam" id="PF17917">
    <property type="entry name" value="RT_RNaseH"/>
    <property type="match status" value="1"/>
</dbReference>
<keyword evidence="4" id="KW-0255">Endonuclease</keyword>
<evidence type="ECO:0000256" key="3">
    <source>
        <dbReference type="ARBA" id="ARBA00022722"/>
    </source>
</evidence>
<evidence type="ECO:0000256" key="1">
    <source>
        <dbReference type="ARBA" id="ARBA00022679"/>
    </source>
</evidence>
<evidence type="ECO:0000313" key="9">
    <source>
        <dbReference type="Proteomes" id="UP001454036"/>
    </source>
</evidence>
<keyword evidence="3" id="KW-0540">Nuclease</keyword>
<evidence type="ECO:0000256" key="6">
    <source>
        <dbReference type="ARBA" id="ARBA00022918"/>
    </source>
</evidence>
<proteinExistence type="predicted"/>
<evidence type="ECO:0000259" key="7">
    <source>
        <dbReference type="Pfam" id="PF17917"/>
    </source>
</evidence>
<keyword evidence="9" id="KW-1185">Reference proteome</keyword>
<dbReference type="InterPro" id="IPR043502">
    <property type="entry name" value="DNA/RNA_pol_sf"/>
</dbReference>
<accession>A0AAV3P606</accession>
<dbReference type="GO" id="GO:0004519">
    <property type="term" value="F:endonuclease activity"/>
    <property type="evidence" value="ECO:0007669"/>
    <property type="project" value="UniProtKB-KW"/>
</dbReference>
<dbReference type="EMBL" id="BAABME010000774">
    <property type="protein sequence ID" value="GAA0145392.1"/>
    <property type="molecule type" value="Genomic_DNA"/>
</dbReference>
<name>A0AAV3P606_LITER</name>
<keyword evidence="2" id="KW-0548">Nucleotidyltransferase</keyword>
<evidence type="ECO:0000256" key="2">
    <source>
        <dbReference type="ARBA" id="ARBA00022695"/>
    </source>
</evidence>
<evidence type="ECO:0000313" key="8">
    <source>
        <dbReference type="EMBL" id="GAA0145392.1"/>
    </source>
</evidence>
<dbReference type="PANTHER" id="PTHR48475">
    <property type="entry name" value="RIBONUCLEASE H"/>
    <property type="match status" value="1"/>
</dbReference>
<keyword evidence="5" id="KW-0378">Hydrolase</keyword>
<reference evidence="8 9" key="1">
    <citation type="submission" date="2024-01" db="EMBL/GenBank/DDBJ databases">
        <title>The complete chloroplast genome sequence of Lithospermum erythrorhizon: insights into the phylogenetic relationship among Boraginaceae species and the maternal lineages of purple gromwells.</title>
        <authorList>
            <person name="Okada T."/>
            <person name="Watanabe K."/>
        </authorList>
    </citation>
    <scope>NUCLEOTIDE SEQUENCE [LARGE SCALE GENOMIC DNA]</scope>
</reference>
<dbReference type="Proteomes" id="UP001454036">
    <property type="component" value="Unassembled WGS sequence"/>
</dbReference>
<dbReference type="GO" id="GO:0003964">
    <property type="term" value="F:RNA-directed DNA polymerase activity"/>
    <property type="evidence" value="ECO:0007669"/>
    <property type="project" value="UniProtKB-KW"/>
</dbReference>
<keyword evidence="1" id="KW-0808">Transferase</keyword>
<comment type="caution">
    <text evidence="8">The sequence shown here is derived from an EMBL/GenBank/DDBJ whole genome shotgun (WGS) entry which is preliminary data.</text>
</comment>
<dbReference type="SUPFAM" id="SSF56672">
    <property type="entry name" value="DNA/RNA polymerases"/>
    <property type="match status" value="1"/>
</dbReference>
<keyword evidence="6" id="KW-0695">RNA-directed DNA polymerase</keyword>
<dbReference type="PANTHER" id="PTHR48475:SF2">
    <property type="entry name" value="RIBONUCLEASE H"/>
    <property type="match status" value="1"/>
</dbReference>
<dbReference type="AlphaFoldDB" id="A0AAV3P606"/>
<feature type="domain" description="Reverse transcriptase RNase H-like" evidence="7">
    <location>
        <begin position="49"/>
        <end position="132"/>
    </location>
</feature>
<dbReference type="InterPro" id="IPR041373">
    <property type="entry name" value="RT_RNaseH"/>
</dbReference>
<evidence type="ECO:0000256" key="4">
    <source>
        <dbReference type="ARBA" id="ARBA00022759"/>
    </source>
</evidence>
<sequence>MEPPTSYKEVQRMREGLHGVERVFVVPETVNKAGGSRRTTIIPVYIRGAVSSVLVREEEGSQRPIYFVSYVLHGAEEPYPLIDKFVFAVVITERKLNAYFEAHPIKVMTDQPIKRIMSNPSMTGRLTTCAIERSEFEVSYVPRSSVKAQALEDFVVE</sequence>
<dbReference type="GO" id="GO:0016787">
    <property type="term" value="F:hydrolase activity"/>
    <property type="evidence" value="ECO:0007669"/>
    <property type="project" value="UniProtKB-KW"/>
</dbReference>
<protein>
    <recommendedName>
        <fullName evidence="7">Reverse transcriptase RNase H-like domain-containing protein</fullName>
    </recommendedName>
</protein>
<gene>
    <name evidence="8" type="ORF">LIER_05597</name>
</gene>